<dbReference type="Gene3D" id="3.40.50.150">
    <property type="entry name" value="Vaccinia Virus protein VP39"/>
    <property type="match status" value="1"/>
</dbReference>
<evidence type="ECO:0000313" key="2">
    <source>
        <dbReference type="Proteomes" id="UP000259465"/>
    </source>
</evidence>
<dbReference type="SUPFAM" id="SSF53756">
    <property type="entry name" value="UDP-Glycosyltransferase/glycogen phosphorylase"/>
    <property type="match status" value="1"/>
</dbReference>
<protein>
    <submittedName>
        <fullName evidence="1">Class I SAM-dependent methyltransferase</fullName>
    </submittedName>
</protein>
<name>A0AAD0W954_9NEIS</name>
<dbReference type="RefSeq" id="WP_107731517.1">
    <property type="nucleotide sequence ID" value="NZ_CP031968.1"/>
</dbReference>
<proteinExistence type="predicted"/>
<keyword evidence="2" id="KW-1185">Reference proteome</keyword>
<dbReference type="SUPFAM" id="SSF53335">
    <property type="entry name" value="S-adenosyl-L-methionine-dependent methyltransferases"/>
    <property type="match status" value="1"/>
</dbReference>
<dbReference type="InterPro" id="IPR029063">
    <property type="entry name" value="SAM-dependent_MTases_sf"/>
</dbReference>
<dbReference type="CDD" id="cd02440">
    <property type="entry name" value="AdoMet_MTases"/>
    <property type="match status" value="1"/>
</dbReference>
<dbReference type="PANTHER" id="PTHR43861">
    <property type="entry name" value="TRANS-ACONITATE 2-METHYLTRANSFERASE-RELATED"/>
    <property type="match status" value="1"/>
</dbReference>
<sequence length="674" mass="73776">MKPKAIISLLWDNQLGALRQFLAMFDPMVIVTTSSGMTPALLNLAADCGCAVVGLESLLPDGYNAVGEASPSLAALSAHLAALNWSEEFADEDNTEQLAGLIKERLGLELPMSVQLLDGLAAAADEFDVSLFVTSEDVTRLGKVATAWAKAHSIPSLHLSHGIALVDPYTVHAELIADKMAVYGERGKEGFLDLGIEPERLVLTGNPAWDCYAQLRVQKAAYRQALVEKYEMDPSLPIVVFGTTWAANLSAHCNEHAYADTMLAFLSACEALSQHGCKINAVIKDRPANQAVGERCCSELLAALGSDGRQYYYAMEDTSAFAVAADVLVAVDSNYLVEGMMADTPVINLMNSAGMLMGPCFEAETGIKEVEAHELAACILQLLEDKDERNAQLHQARLRLVYYHHGGVDGLAAARVAQLMASMARGLQVRPQRLVWQQYLDNENTDLTAGYHTTGRKDLISLFSNQPSLALDIGCAGGGNGALIKQRFPSCQVWGIEMNHAAAEMASRQLDKVLLGKFEDFDLVAEGMAVGSLDAVVLADVLEHMYNPWDVMVKIHRYLSPQGQVLLSVPNVRNLALMDDLAKGNWTYAKEGLLDITHIRFFTLRELLKFCQETGYKVVNKMNALDGRLQDIFNRAQGSLPCNIETERMVIKNVTHDEMLEMCSLQFYLLLEKA</sequence>
<dbReference type="Pfam" id="PF13489">
    <property type="entry name" value="Methyltransf_23"/>
    <property type="match status" value="1"/>
</dbReference>
<reference evidence="1 2" key="1">
    <citation type="submission" date="2018-08" db="EMBL/GenBank/DDBJ databases">
        <title>Complete genome sequence of JP2-74.</title>
        <authorList>
            <person name="Wu L."/>
        </authorList>
    </citation>
    <scope>NUCLEOTIDE SEQUENCE [LARGE SCALE GENOMIC DNA]</scope>
    <source>
        <strain evidence="1 2">JP2-74</strain>
    </source>
</reference>
<dbReference type="GO" id="GO:0008168">
    <property type="term" value="F:methyltransferase activity"/>
    <property type="evidence" value="ECO:0007669"/>
    <property type="project" value="UniProtKB-KW"/>
</dbReference>
<dbReference type="KEGG" id="crz:D1345_18290"/>
<evidence type="ECO:0000313" key="1">
    <source>
        <dbReference type="EMBL" id="AXT47995.1"/>
    </source>
</evidence>
<dbReference type="EMBL" id="CP031968">
    <property type="protein sequence ID" value="AXT47995.1"/>
    <property type="molecule type" value="Genomic_DNA"/>
</dbReference>
<keyword evidence="1" id="KW-0489">Methyltransferase</keyword>
<dbReference type="PANTHER" id="PTHR43861:SF6">
    <property type="entry name" value="METHYLTRANSFERASE TYPE 11"/>
    <property type="match status" value="1"/>
</dbReference>
<keyword evidence="1" id="KW-0808">Transferase</keyword>
<dbReference type="Proteomes" id="UP000259465">
    <property type="component" value="Chromosome"/>
</dbReference>
<organism evidence="1 2">
    <name type="scientific">Chromobacterium rhizoryzae</name>
    <dbReference type="NCBI Taxonomy" id="1778675"/>
    <lineage>
        <taxon>Bacteria</taxon>
        <taxon>Pseudomonadati</taxon>
        <taxon>Pseudomonadota</taxon>
        <taxon>Betaproteobacteria</taxon>
        <taxon>Neisseriales</taxon>
        <taxon>Chromobacteriaceae</taxon>
        <taxon>Chromobacterium</taxon>
    </lineage>
</organism>
<accession>A0AAD0W954</accession>
<dbReference type="GO" id="GO:0032259">
    <property type="term" value="P:methylation"/>
    <property type="evidence" value="ECO:0007669"/>
    <property type="project" value="UniProtKB-KW"/>
</dbReference>
<gene>
    <name evidence="1" type="ORF">D1345_18290</name>
</gene>
<dbReference type="AlphaFoldDB" id="A0AAD0W954"/>